<dbReference type="AlphaFoldDB" id="A0AAV4G101"/>
<dbReference type="Proteomes" id="UP000762676">
    <property type="component" value="Unassembled WGS sequence"/>
</dbReference>
<dbReference type="GO" id="GO:0005737">
    <property type="term" value="C:cytoplasm"/>
    <property type="evidence" value="ECO:0007669"/>
    <property type="project" value="TreeGrafter"/>
</dbReference>
<dbReference type="PANTHER" id="PTHR45818:SF3">
    <property type="entry name" value="PROTEIN VAV"/>
    <property type="match status" value="1"/>
</dbReference>
<dbReference type="PRINTS" id="PR00888">
    <property type="entry name" value="SM22CALPONIN"/>
</dbReference>
<dbReference type="Pfam" id="PF00307">
    <property type="entry name" value="CH"/>
    <property type="match status" value="1"/>
</dbReference>
<protein>
    <submittedName>
        <fullName evidence="2">Guanine nucleotide exchange factor VAV2</fullName>
    </submittedName>
</protein>
<keyword evidence="3" id="KW-1185">Reference proteome</keyword>
<dbReference type="GO" id="GO:0016477">
    <property type="term" value="P:cell migration"/>
    <property type="evidence" value="ECO:0007669"/>
    <property type="project" value="TreeGrafter"/>
</dbReference>
<evidence type="ECO:0000313" key="3">
    <source>
        <dbReference type="Proteomes" id="UP000762676"/>
    </source>
</evidence>
<accession>A0AAV4G101</accession>
<feature type="domain" description="Calponin-homology (CH)" evidence="1">
    <location>
        <begin position="3"/>
        <end position="122"/>
    </location>
</feature>
<dbReference type="SMART" id="SM00033">
    <property type="entry name" value="CH"/>
    <property type="match status" value="1"/>
</dbReference>
<organism evidence="2 3">
    <name type="scientific">Elysia marginata</name>
    <dbReference type="NCBI Taxonomy" id="1093978"/>
    <lineage>
        <taxon>Eukaryota</taxon>
        <taxon>Metazoa</taxon>
        <taxon>Spiralia</taxon>
        <taxon>Lophotrochozoa</taxon>
        <taxon>Mollusca</taxon>
        <taxon>Gastropoda</taxon>
        <taxon>Heterobranchia</taxon>
        <taxon>Euthyneura</taxon>
        <taxon>Panpulmonata</taxon>
        <taxon>Sacoglossa</taxon>
        <taxon>Placobranchoidea</taxon>
        <taxon>Plakobranchidae</taxon>
        <taxon>Elysia</taxon>
    </lineage>
</organism>
<evidence type="ECO:0000313" key="2">
    <source>
        <dbReference type="EMBL" id="GFR78215.1"/>
    </source>
</evidence>
<dbReference type="EMBL" id="BMAT01008110">
    <property type="protein sequence ID" value="GFR78215.1"/>
    <property type="molecule type" value="Genomic_DNA"/>
</dbReference>
<gene>
    <name evidence="2" type="ORF">ElyMa_003989400</name>
</gene>
<proteinExistence type="predicted"/>
<name>A0AAV4G101_9GAST</name>
<sequence length="152" mass="17535">MAAEEWRQCAEWLVRCQILPPDHKATRPDATAFDLAQALRDGVLLCHLLNTLKPTCIDMKDFSQRPQMSQFLCMKNIRTFLQTCTSAFGIKQADLFTPNDLFDVKDFKKVLDTLSKVSKSEIALSKYRGFLDRPRHESQHDGYYNDLEFLAT</sequence>
<dbReference type="PANTHER" id="PTHR45818">
    <property type="entry name" value="PROTEIN VAV"/>
    <property type="match status" value="1"/>
</dbReference>
<comment type="caution">
    <text evidence="2">The sequence shown here is derived from an EMBL/GenBank/DDBJ whole genome shotgun (WGS) entry which is preliminary data.</text>
</comment>
<evidence type="ECO:0000259" key="1">
    <source>
        <dbReference type="PROSITE" id="PS50021"/>
    </source>
</evidence>
<dbReference type="Gene3D" id="1.10.418.10">
    <property type="entry name" value="Calponin-like domain"/>
    <property type="match status" value="1"/>
</dbReference>
<dbReference type="InterPro" id="IPR036872">
    <property type="entry name" value="CH_dom_sf"/>
</dbReference>
<dbReference type="InterPro" id="IPR003096">
    <property type="entry name" value="SM22_calponin"/>
</dbReference>
<dbReference type="GO" id="GO:0005085">
    <property type="term" value="F:guanyl-nucleotide exchange factor activity"/>
    <property type="evidence" value="ECO:0007669"/>
    <property type="project" value="TreeGrafter"/>
</dbReference>
<reference evidence="2 3" key="1">
    <citation type="journal article" date="2021" name="Elife">
        <title>Chloroplast acquisition without the gene transfer in kleptoplastic sea slugs, Plakobranchus ocellatus.</title>
        <authorList>
            <person name="Maeda T."/>
            <person name="Takahashi S."/>
            <person name="Yoshida T."/>
            <person name="Shimamura S."/>
            <person name="Takaki Y."/>
            <person name="Nagai Y."/>
            <person name="Toyoda A."/>
            <person name="Suzuki Y."/>
            <person name="Arimoto A."/>
            <person name="Ishii H."/>
            <person name="Satoh N."/>
            <person name="Nishiyama T."/>
            <person name="Hasebe M."/>
            <person name="Maruyama T."/>
            <person name="Minagawa J."/>
            <person name="Obokata J."/>
            <person name="Shigenobu S."/>
        </authorList>
    </citation>
    <scope>NUCLEOTIDE SEQUENCE [LARGE SCALE GENOMIC DNA]</scope>
</reference>
<dbReference type="InterPro" id="IPR001715">
    <property type="entry name" value="CH_dom"/>
</dbReference>
<dbReference type="SUPFAM" id="SSF47576">
    <property type="entry name" value="Calponin-homology domain, CH-domain"/>
    <property type="match status" value="1"/>
</dbReference>
<dbReference type="PROSITE" id="PS50021">
    <property type="entry name" value="CH"/>
    <property type="match status" value="1"/>
</dbReference>
<dbReference type="CDD" id="cd21201">
    <property type="entry name" value="CH_VAV"/>
    <property type="match status" value="1"/>
</dbReference>